<sequence>MAHDSKSVTNPLGETLASPAAYAPEILFPIPRAPAREAIGFSPQLAMFGFDHWQAFELSWLDSSGKPSVAVAELFFDCRSPAIVESKSLKLYLNSFNHERMASTELLASTIKADLEQASGNVVNVLLHSLGEYRALMAKNFAPRLQDNRTVVALDRLPIIDNVAPLDASVIEFIRLDKAPNALSANKETRYTSDLFRSNCPVTNQPDWASLEIKVTGIEIEGASLLSYLCSFREHQGYHEECAERIFVALSNHCRPDSLQVSMNYLRRGGLDINVYRASEAITHADRLARDVRQ</sequence>
<comment type="caution">
    <text evidence="2">The sequence shown here is derived from an EMBL/GenBank/DDBJ whole genome shotgun (WGS) entry which is preliminary data.</text>
</comment>
<feature type="domain" description="NADPH-dependent 7-cyano-7-deazaguanine reductase N-terminal" evidence="1">
    <location>
        <begin position="20"/>
        <end position="126"/>
    </location>
</feature>
<dbReference type="PANTHER" id="PTHR34354">
    <property type="entry name" value="NADPH-DEPENDENT 7-CYANO-7-DEAZAGUANINE REDUCTASE"/>
    <property type="match status" value="1"/>
</dbReference>
<dbReference type="PANTHER" id="PTHR34354:SF1">
    <property type="entry name" value="NADPH-DEPENDENT 7-CYANO-7-DEAZAGUANINE REDUCTASE"/>
    <property type="match status" value="1"/>
</dbReference>
<protein>
    <recommendedName>
        <fullName evidence="1">NADPH-dependent 7-cyano-7-deazaguanine reductase N-terminal domain-containing protein</fullName>
    </recommendedName>
</protein>
<reference evidence="2 3" key="1">
    <citation type="submission" date="2015-10" db="EMBL/GenBank/DDBJ databases">
        <title>Metagenome-Assembled Genomes uncover a global brackish microbiome.</title>
        <authorList>
            <person name="Hugerth L.W."/>
            <person name="Larsson J."/>
            <person name="Alneberg J."/>
            <person name="Lindh M.V."/>
            <person name="Legrand C."/>
            <person name="Pinhassi J."/>
            <person name="Andersson A.F."/>
        </authorList>
    </citation>
    <scope>NUCLEOTIDE SEQUENCE [LARGE SCALE GENOMIC DNA]</scope>
    <source>
        <strain evidence="2">BACL4 MAG-120920-bin41</strain>
    </source>
</reference>
<dbReference type="SUPFAM" id="SSF55620">
    <property type="entry name" value="Tetrahydrobiopterin biosynthesis enzymes-like"/>
    <property type="match status" value="1"/>
</dbReference>
<evidence type="ECO:0000313" key="3">
    <source>
        <dbReference type="Proteomes" id="UP000051547"/>
    </source>
</evidence>
<dbReference type="InterPro" id="IPR029139">
    <property type="entry name" value="QueF_N"/>
</dbReference>
<name>A0A0R2T8U5_9GAMM</name>
<dbReference type="GO" id="GO:0008616">
    <property type="term" value="P:tRNA queuosine(34) biosynthetic process"/>
    <property type="evidence" value="ECO:0007669"/>
    <property type="project" value="InterPro"/>
</dbReference>
<organism evidence="2 3">
    <name type="scientific">OM182 bacterium BACL3 MAG-120920-bin41</name>
    <dbReference type="NCBI Taxonomy" id="1655580"/>
    <lineage>
        <taxon>Bacteria</taxon>
        <taxon>Pseudomonadati</taxon>
        <taxon>Pseudomonadota</taxon>
        <taxon>Gammaproteobacteria</taxon>
        <taxon>OMG group</taxon>
        <taxon>OM182 clade</taxon>
    </lineage>
</organism>
<evidence type="ECO:0000259" key="1">
    <source>
        <dbReference type="Pfam" id="PF14819"/>
    </source>
</evidence>
<dbReference type="InterPro" id="IPR043133">
    <property type="entry name" value="GTP-CH-I_C/QueF"/>
</dbReference>
<dbReference type="Pfam" id="PF14819">
    <property type="entry name" value="QueF_N"/>
    <property type="match status" value="1"/>
</dbReference>
<dbReference type="Gene3D" id="3.30.1130.10">
    <property type="match status" value="2"/>
</dbReference>
<dbReference type="InterPro" id="IPR050084">
    <property type="entry name" value="NADPH_dep_7-cyano-7-deazaG_red"/>
</dbReference>
<dbReference type="InterPro" id="IPR029500">
    <property type="entry name" value="QueF"/>
</dbReference>
<dbReference type="Pfam" id="PF14489">
    <property type="entry name" value="QueF"/>
    <property type="match status" value="1"/>
</dbReference>
<accession>A0A0R2T8U5</accession>
<dbReference type="AlphaFoldDB" id="A0A0R2T8U5"/>
<proteinExistence type="predicted"/>
<dbReference type="EMBL" id="LIBE01000251">
    <property type="protein sequence ID" value="KRO81867.1"/>
    <property type="molecule type" value="Genomic_DNA"/>
</dbReference>
<evidence type="ECO:0000313" key="2">
    <source>
        <dbReference type="EMBL" id="KRO81867.1"/>
    </source>
</evidence>
<dbReference type="Proteomes" id="UP000051547">
    <property type="component" value="Unassembled WGS sequence"/>
</dbReference>
<gene>
    <name evidence="2" type="ORF">ABR72_10730</name>
</gene>
<dbReference type="GO" id="GO:0033739">
    <property type="term" value="F:preQ1 synthase activity"/>
    <property type="evidence" value="ECO:0007669"/>
    <property type="project" value="InterPro"/>
</dbReference>